<dbReference type="PANTHER" id="PTHR33941">
    <property type="entry name" value="PROPANEDIOL UTILIZATION PROTEIN PDUA"/>
    <property type="match status" value="1"/>
</dbReference>
<evidence type="ECO:0000259" key="4">
    <source>
        <dbReference type="PROSITE" id="PS51930"/>
    </source>
</evidence>
<dbReference type="InterPro" id="IPR050575">
    <property type="entry name" value="BMC_shell"/>
</dbReference>
<dbReference type="AlphaFoldDB" id="A0A7W3YMI3"/>
<accession>A0A7W3YMI3</accession>
<dbReference type="PROSITE" id="PS51930">
    <property type="entry name" value="BMC_2"/>
    <property type="match status" value="1"/>
</dbReference>
<evidence type="ECO:0000313" key="5">
    <source>
        <dbReference type="EMBL" id="MBB1097499.1"/>
    </source>
</evidence>
<dbReference type="CDD" id="cd07045">
    <property type="entry name" value="BMC_CcmK_like"/>
    <property type="match status" value="1"/>
</dbReference>
<keyword evidence="2" id="KW-1283">Bacterial microcompartment</keyword>
<proteinExistence type="inferred from homology"/>
<dbReference type="EMBL" id="JACIVA010000046">
    <property type="protein sequence ID" value="MBB1097499.1"/>
    <property type="molecule type" value="Genomic_DNA"/>
</dbReference>
<dbReference type="SMART" id="SM00877">
    <property type="entry name" value="BMC"/>
    <property type="match status" value="1"/>
</dbReference>
<protein>
    <submittedName>
        <fullName evidence="5">BMC domain-containing protein</fullName>
    </submittedName>
</protein>
<comment type="caution">
    <text evidence="5">The sequence shown here is derived from an EMBL/GenBank/DDBJ whole genome shotgun (WGS) entry which is preliminary data.</text>
</comment>
<dbReference type="Pfam" id="PF00936">
    <property type="entry name" value="BMC"/>
    <property type="match status" value="1"/>
</dbReference>
<dbReference type="InterPro" id="IPR000249">
    <property type="entry name" value="BMC_dom"/>
</dbReference>
<sequence length="170" mass="18540">MESLGMIEVRGYLGAVVAADAALKAADVELQNVQIISGGLVTVLLRGDVSAVNASVDAGVASIGELNCLVSQRVISRLDMQVNGLTSPKKKFTSYSKATEKVEVKSDKPSKKLDSSWATSKEQLEKMKVTELRHQAYQMNLATMSKAQIKMSNKERLITAILSDIERRNR</sequence>
<dbReference type="GO" id="GO:0031469">
    <property type="term" value="C:bacterial microcompartment"/>
    <property type="evidence" value="ECO:0007669"/>
    <property type="project" value="UniProtKB-SubCell"/>
</dbReference>
<dbReference type="Gene3D" id="3.30.70.1710">
    <property type="match status" value="1"/>
</dbReference>
<dbReference type="InterPro" id="IPR037233">
    <property type="entry name" value="CcmK-like_sf"/>
</dbReference>
<evidence type="ECO:0000256" key="3">
    <source>
        <dbReference type="PROSITE-ProRule" id="PRU01278"/>
    </source>
</evidence>
<dbReference type="PANTHER" id="PTHR33941:SF11">
    <property type="entry name" value="BACTERIAL MICROCOMPARTMENT SHELL PROTEIN PDUJ"/>
    <property type="match status" value="1"/>
</dbReference>
<evidence type="ECO:0000313" key="6">
    <source>
        <dbReference type="Proteomes" id="UP000517106"/>
    </source>
</evidence>
<comment type="similarity">
    <text evidence="3">Belongs to the bacterial microcompartments protein family.</text>
</comment>
<reference evidence="5 6" key="1">
    <citation type="submission" date="2020-07" db="EMBL/GenBank/DDBJ databases">
        <title>Description of Limosilactobacillus balticus sp. nov., Limosilactobacillus agrestis sp. nov., Limosilactobacillus albertensis sp. nov., Limosilactobacillus rudii sp. nov., Limosilactobacillus fastidiosus sp. nov., five novel Limosilactobacillus species isolated from the vertebrate gastrointestinal tract, and proposal of 6 subspecies of Limosilactobacillus reuteri adapted to the gastrointestinal tract of specific vertebrate hosts.</title>
        <authorList>
            <person name="Li F."/>
            <person name="Cheng C."/>
            <person name="Zheng J."/>
            <person name="Quevedo R.M."/>
            <person name="Li J."/>
            <person name="Roos S."/>
            <person name="Gaenzle M.G."/>
            <person name="Walter J."/>
        </authorList>
    </citation>
    <scope>NUCLEOTIDE SEQUENCE [LARGE SCALE GENOMIC DNA]</scope>
    <source>
        <strain evidence="5 6">STM2_1</strain>
    </source>
</reference>
<evidence type="ECO:0000256" key="2">
    <source>
        <dbReference type="ARBA" id="ARBA00024446"/>
    </source>
</evidence>
<dbReference type="SUPFAM" id="SSF143414">
    <property type="entry name" value="CcmK-like"/>
    <property type="match status" value="1"/>
</dbReference>
<evidence type="ECO:0000256" key="1">
    <source>
        <dbReference type="ARBA" id="ARBA00024322"/>
    </source>
</evidence>
<keyword evidence="6" id="KW-1185">Reference proteome</keyword>
<gene>
    <name evidence="5" type="ORF">H5S09_06055</name>
</gene>
<feature type="domain" description="BMC" evidence="4">
    <location>
        <begin position="3"/>
        <end position="87"/>
    </location>
</feature>
<comment type="subcellular location">
    <subcellularLocation>
        <location evidence="1">Bacterial microcompartment</location>
    </subcellularLocation>
</comment>
<organism evidence="5 6">
    <name type="scientific">Limosilactobacillus rudii</name>
    <dbReference type="NCBI Taxonomy" id="2759755"/>
    <lineage>
        <taxon>Bacteria</taxon>
        <taxon>Bacillati</taxon>
        <taxon>Bacillota</taxon>
        <taxon>Bacilli</taxon>
        <taxon>Lactobacillales</taxon>
        <taxon>Lactobacillaceae</taxon>
        <taxon>Limosilactobacillus</taxon>
    </lineage>
</organism>
<dbReference type="InterPro" id="IPR044872">
    <property type="entry name" value="CcmK/CsoS1_BMC"/>
</dbReference>
<dbReference type="Proteomes" id="UP000517106">
    <property type="component" value="Unassembled WGS sequence"/>
</dbReference>
<name>A0A7W3YMI3_9LACO</name>